<dbReference type="EMBL" id="BONW01000022">
    <property type="protein sequence ID" value="GIG90080.1"/>
    <property type="molecule type" value="Genomic_DNA"/>
</dbReference>
<feature type="region of interest" description="Disordered" evidence="1">
    <location>
        <begin position="1"/>
        <end position="20"/>
    </location>
</feature>
<comment type="caution">
    <text evidence="2">The sequence shown here is derived from an EMBL/GenBank/DDBJ whole genome shotgun (WGS) entry which is preliminary data.</text>
</comment>
<evidence type="ECO:0008006" key="4">
    <source>
        <dbReference type="Google" id="ProtNLM"/>
    </source>
</evidence>
<gene>
    <name evidence="2" type="ORF">Pen02_50160</name>
</gene>
<evidence type="ECO:0000313" key="2">
    <source>
        <dbReference type="EMBL" id="GIG90080.1"/>
    </source>
</evidence>
<proteinExistence type="predicted"/>
<sequence length="102" mass="11208">MTPANRPPVFDRPPPRSHPHPPIRPLWLCRTCAAPWPCPAARLHLRHTFGLAAADLSILMVAVLHEAMTDLHALNPSVDPDLPGMFARFVGWTGRGPLSPAR</sequence>
<keyword evidence="3" id="KW-1185">Reference proteome</keyword>
<protein>
    <recommendedName>
        <fullName evidence="4">Flavin reductase</fullName>
    </recommendedName>
</protein>
<reference evidence="2 3" key="1">
    <citation type="submission" date="2021-01" db="EMBL/GenBank/DDBJ databases">
        <title>Whole genome shotgun sequence of Plantactinospora endophytica NBRC 110450.</title>
        <authorList>
            <person name="Komaki H."/>
            <person name="Tamura T."/>
        </authorList>
    </citation>
    <scope>NUCLEOTIDE SEQUENCE [LARGE SCALE GENOMIC DNA]</scope>
    <source>
        <strain evidence="2 3">NBRC 110450</strain>
    </source>
</reference>
<organism evidence="2 3">
    <name type="scientific">Plantactinospora endophytica</name>
    <dbReference type="NCBI Taxonomy" id="673535"/>
    <lineage>
        <taxon>Bacteria</taxon>
        <taxon>Bacillati</taxon>
        <taxon>Actinomycetota</taxon>
        <taxon>Actinomycetes</taxon>
        <taxon>Micromonosporales</taxon>
        <taxon>Micromonosporaceae</taxon>
        <taxon>Plantactinospora</taxon>
    </lineage>
</organism>
<evidence type="ECO:0000313" key="3">
    <source>
        <dbReference type="Proteomes" id="UP000646749"/>
    </source>
</evidence>
<name>A0ABQ4E5V9_9ACTN</name>
<accession>A0ABQ4E5V9</accession>
<dbReference type="Proteomes" id="UP000646749">
    <property type="component" value="Unassembled WGS sequence"/>
</dbReference>
<evidence type="ECO:0000256" key="1">
    <source>
        <dbReference type="SAM" id="MobiDB-lite"/>
    </source>
</evidence>